<dbReference type="EMBL" id="GBXM01031713">
    <property type="protein sequence ID" value="JAH76864.1"/>
    <property type="molecule type" value="Transcribed_RNA"/>
</dbReference>
<reference evidence="1" key="2">
    <citation type="journal article" date="2015" name="Fish Shellfish Immunol.">
        <title>Early steps in the European eel (Anguilla anguilla)-Vibrio vulnificus interaction in the gills: Role of the RtxA13 toxin.</title>
        <authorList>
            <person name="Callol A."/>
            <person name="Pajuelo D."/>
            <person name="Ebbesson L."/>
            <person name="Teles M."/>
            <person name="MacKenzie S."/>
            <person name="Amaro C."/>
        </authorList>
    </citation>
    <scope>NUCLEOTIDE SEQUENCE</scope>
</reference>
<reference evidence="1" key="1">
    <citation type="submission" date="2014-11" db="EMBL/GenBank/DDBJ databases">
        <authorList>
            <person name="Amaro Gonzalez C."/>
        </authorList>
    </citation>
    <scope>NUCLEOTIDE SEQUENCE</scope>
</reference>
<sequence>MCCVVIQYTRGRHFVQSTAIYPWPVYTLLHLLSHLHP</sequence>
<evidence type="ECO:0000313" key="1">
    <source>
        <dbReference type="EMBL" id="JAH76864.1"/>
    </source>
</evidence>
<name>A0A0E9VFG5_ANGAN</name>
<accession>A0A0E9VFG5</accession>
<proteinExistence type="predicted"/>
<protein>
    <submittedName>
        <fullName evidence="1">Uncharacterized protein</fullName>
    </submittedName>
</protein>
<organism evidence="1">
    <name type="scientific">Anguilla anguilla</name>
    <name type="common">European freshwater eel</name>
    <name type="synonym">Muraena anguilla</name>
    <dbReference type="NCBI Taxonomy" id="7936"/>
    <lineage>
        <taxon>Eukaryota</taxon>
        <taxon>Metazoa</taxon>
        <taxon>Chordata</taxon>
        <taxon>Craniata</taxon>
        <taxon>Vertebrata</taxon>
        <taxon>Euteleostomi</taxon>
        <taxon>Actinopterygii</taxon>
        <taxon>Neopterygii</taxon>
        <taxon>Teleostei</taxon>
        <taxon>Anguilliformes</taxon>
        <taxon>Anguillidae</taxon>
        <taxon>Anguilla</taxon>
    </lineage>
</organism>
<dbReference type="AlphaFoldDB" id="A0A0E9VFG5"/>